<keyword evidence="3" id="KW-0808">Transferase</keyword>
<dbReference type="Pfam" id="PF00069">
    <property type="entry name" value="Pkinase"/>
    <property type="match status" value="1"/>
</dbReference>
<proteinExistence type="predicted"/>
<dbReference type="Gene3D" id="1.10.510.10">
    <property type="entry name" value="Transferase(Phosphotransferase) domain 1"/>
    <property type="match status" value="1"/>
</dbReference>
<gene>
    <name evidence="12" type="ORF">M9Y10_038104</name>
</gene>
<dbReference type="EMBL" id="JAPFFF010000006">
    <property type="protein sequence ID" value="KAK8887068.1"/>
    <property type="molecule type" value="Genomic_DNA"/>
</dbReference>
<evidence type="ECO:0000256" key="6">
    <source>
        <dbReference type="ARBA" id="ARBA00022840"/>
    </source>
</evidence>
<feature type="region of interest" description="Disordered" evidence="10">
    <location>
        <begin position="157"/>
        <end position="189"/>
    </location>
</feature>
<evidence type="ECO:0000256" key="3">
    <source>
        <dbReference type="ARBA" id="ARBA00022679"/>
    </source>
</evidence>
<dbReference type="EC" id="2.7.11.1" evidence="1"/>
<comment type="catalytic activity">
    <reaction evidence="7">
        <text>L-threonyl-[protein] + ATP = O-phospho-L-threonyl-[protein] + ADP + H(+)</text>
        <dbReference type="Rhea" id="RHEA:46608"/>
        <dbReference type="Rhea" id="RHEA-COMP:11060"/>
        <dbReference type="Rhea" id="RHEA-COMP:11605"/>
        <dbReference type="ChEBI" id="CHEBI:15378"/>
        <dbReference type="ChEBI" id="CHEBI:30013"/>
        <dbReference type="ChEBI" id="CHEBI:30616"/>
        <dbReference type="ChEBI" id="CHEBI:61977"/>
        <dbReference type="ChEBI" id="CHEBI:456216"/>
        <dbReference type="EC" id="2.7.11.1"/>
    </reaction>
</comment>
<evidence type="ECO:0000256" key="2">
    <source>
        <dbReference type="ARBA" id="ARBA00022527"/>
    </source>
</evidence>
<feature type="binding site" evidence="9">
    <location>
        <position position="37"/>
    </location>
    <ligand>
        <name>ATP</name>
        <dbReference type="ChEBI" id="CHEBI:30616"/>
    </ligand>
</feature>
<evidence type="ECO:0000313" key="12">
    <source>
        <dbReference type="EMBL" id="KAK8887068.1"/>
    </source>
</evidence>
<organism evidence="12 13">
    <name type="scientific">Tritrichomonas musculus</name>
    <dbReference type="NCBI Taxonomy" id="1915356"/>
    <lineage>
        <taxon>Eukaryota</taxon>
        <taxon>Metamonada</taxon>
        <taxon>Parabasalia</taxon>
        <taxon>Tritrichomonadida</taxon>
        <taxon>Tritrichomonadidae</taxon>
        <taxon>Tritrichomonas</taxon>
    </lineage>
</organism>
<accession>A0ABR2K882</accession>
<comment type="catalytic activity">
    <reaction evidence="8">
        <text>L-seryl-[protein] + ATP = O-phospho-L-seryl-[protein] + ADP + H(+)</text>
        <dbReference type="Rhea" id="RHEA:17989"/>
        <dbReference type="Rhea" id="RHEA-COMP:9863"/>
        <dbReference type="Rhea" id="RHEA-COMP:11604"/>
        <dbReference type="ChEBI" id="CHEBI:15378"/>
        <dbReference type="ChEBI" id="CHEBI:29999"/>
        <dbReference type="ChEBI" id="CHEBI:30616"/>
        <dbReference type="ChEBI" id="CHEBI:83421"/>
        <dbReference type="ChEBI" id="CHEBI:456216"/>
        <dbReference type="EC" id="2.7.11.1"/>
    </reaction>
</comment>
<keyword evidence="5" id="KW-0418">Kinase</keyword>
<evidence type="ECO:0000256" key="10">
    <source>
        <dbReference type="SAM" id="MobiDB-lite"/>
    </source>
</evidence>
<evidence type="ECO:0000256" key="7">
    <source>
        <dbReference type="ARBA" id="ARBA00047899"/>
    </source>
</evidence>
<dbReference type="PROSITE" id="PS00107">
    <property type="entry name" value="PROTEIN_KINASE_ATP"/>
    <property type="match status" value="1"/>
</dbReference>
<feature type="domain" description="Protein kinase" evidence="11">
    <location>
        <begin position="8"/>
        <end position="288"/>
    </location>
</feature>
<dbReference type="PROSITE" id="PS50011">
    <property type="entry name" value="PROTEIN_KINASE_DOM"/>
    <property type="match status" value="1"/>
</dbReference>
<sequence>MPKIVGDYKVIDTLGHGSFSTIKKVINIKTDKFFAMKIAKLSDIKNSRMEAQIKRRINILTKMDHPGIIKLRRMMHSKNNMFLIFDLEEGEFFSEICQHGPISEELALEYFHQLIDIIDYVHKHNAVLRDLRAENLLVDADGNLKITDFIFSNMFKNSDSNPESDDQEIDEDDTDLESDVDLGDVDDNSNPINLPLRHFAAPEALHEEGYIPEASDIWSAGVILYHMLSGDLPFDAPTPKELEEKIKEAHVSFPAKFPTQAQNLLKLIFISDPEKRCTMTEIKKHPWFRKDYTPIIGRDIDNTIEDTEVTVHLSADTKINHRNQDVNEPINVFELIAKLSGVRIDGLVDKSVATKVITSFTTARSVTQLKDLILDTLDNLGARVYKKSTDKIIKAIVPICSKEVEIKIELSKLTDDLSLVEICRLKGNQIDYMRVYKVFRVKLK</sequence>
<dbReference type="InterPro" id="IPR011009">
    <property type="entry name" value="Kinase-like_dom_sf"/>
</dbReference>
<protein>
    <recommendedName>
        <fullName evidence="1">non-specific serine/threonine protein kinase</fullName>
        <ecNumber evidence="1">2.7.11.1</ecNumber>
    </recommendedName>
</protein>
<comment type="caution">
    <text evidence="12">The sequence shown here is derived from an EMBL/GenBank/DDBJ whole genome shotgun (WGS) entry which is preliminary data.</text>
</comment>
<dbReference type="InterPro" id="IPR000719">
    <property type="entry name" value="Prot_kinase_dom"/>
</dbReference>
<evidence type="ECO:0000256" key="9">
    <source>
        <dbReference type="PROSITE-ProRule" id="PRU10141"/>
    </source>
</evidence>
<dbReference type="PANTHER" id="PTHR43895">
    <property type="entry name" value="CALCIUM/CALMODULIN-DEPENDENT PROTEIN KINASE KINASE-RELATED"/>
    <property type="match status" value="1"/>
</dbReference>
<dbReference type="Gene3D" id="3.30.310.80">
    <property type="entry name" value="Kinase associated domain 1, KA1"/>
    <property type="match status" value="1"/>
</dbReference>
<keyword evidence="13" id="KW-1185">Reference proteome</keyword>
<keyword evidence="2" id="KW-0723">Serine/threonine-protein kinase</keyword>
<dbReference type="SUPFAM" id="SSF56112">
    <property type="entry name" value="Protein kinase-like (PK-like)"/>
    <property type="match status" value="1"/>
</dbReference>
<feature type="compositionally biased region" description="Acidic residues" evidence="10">
    <location>
        <begin position="162"/>
        <end position="187"/>
    </location>
</feature>
<dbReference type="InterPro" id="IPR017441">
    <property type="entry name" value="Protein_kinase_ATP_BS"/>
</dbReference>
<keyword evidence="6 9" id="KW-0067">ATP-binding</keyword>
<evidence type="ECO:0000256" key="8">
    <source>
        <dbReference type="ARBA" id="ARBA00048679"/>
    </source>
</evidence>
<evidence type="ECO:0000256" key="1">
    <source>
        <dbReference type="ARBA" id="ARBA00012513"/>
    </source>
</evidence>
<evidence type="ECO:0000259" key="11">
    <source>
        <dbReference type="PROSITE" id="PS50011"/>
    </source>
</evidence>
<name>A0ABR2K882_9EUKA</name>
<reference evidence="12 13" key="1">
    <citation type="submission" date="2024-04" db="EMBL/GenBank/DDBJ databases">
        <title>Tritrichomonas musculus Genome.</title>
        <authorList>
            <person name="Alves-Ferreira E."/>
            <person name="Grigg M."/>
            <person name="Lorenzi H."/>
            <person name="Galac M."/>
        </authorList>
    </citation>
    <scope>NUCLEOTIDE SEQUENCE [LARGE SCALE GENOMIC DNA]</scope>
    <source>
        <strain evidence="12 13">EAF2021</strain>
    </source>
</reference>
<dbReference type="Gene3D" id="3.30.200.20">
    <property type="entry name" value="Phosphorylase Kinase, domain 1"/>
    <property type="match status" value="1"/>
</dbReference>
<evidence type="ECO:0000256" key="5">
    <source>
        <dbReference type="ARBA" id="ARBA00022777"/>
    </source>
</evidence>
<evidence type="ECO:0000256" key="4">
    <source>
        <dbReference type="ARBA" id="ARBA00022741"/>
    </source>
</evidence>
<keyword evidence="4 9" id="KW-0547">Nucleotide-binding</keyword>
<dbReference type="Proteomes" id="UP001470230">
    <property type="component" value="Unassembled WGS sequence"/>
</dbReference>
<dbReference type="PANTHER" id="PTHR43895:SF32">
    <property type="entry name" value="SERINE_THREONINE-PROTEIN KINASE CHK1"/>
    <property type="match status" value="1"/>
</dbReference>
<evidence type="ECO:0000313" key="13">
    <source>
        <dbReference type="Proteomes" id="UP001470230"/>
    </source>
</evidence>